<accession>A0A9W4NHJ7</accession>
<feature type="region of interest" description="Disordered" evidence="1">
    <location>
        <begin position="565"/>
        <end position="664"/>
    </location>
</feature>
<feature type="compositionally biased region" description="Polar residues" evidence="1">
    <location>
        <begin position="474"/>
        <end position="486"/>
    </location>
</feature>
<feature type="region of interest" description="Disordered" evidence="1">
    <location>
        <begin position="715"/>
        <end position="739"/>
    </location>
</feature>
<reference evidence="2" key="1">
    <citation type="submission" date="2021-07" db="EMBL/GenBank/DDBJ databases">
        <authorList>
            <person name="Branca A.L. A."/>
        </authorList>
    </citation>
    <scope>NUCLEOTIDE SEQUENCE</scope>
</reference>
<feature type="region of interest" description="Disordered" evidence="1">
    <location>
        <begin position="321"/>
        <end position="359"/>
    </location>
</feature>
<evidence type="ECO:0000313" key="2">
    <source>
        <dbReference type="EMBL" id="CAG8370573.1"/>
    </source>
</evidence>
<dbReference type="EMBL" id="CAJVPD010000222">
    <property type="protein sequence ID" value="CAG8370573.1"/>
    <property type="molecule type" value="Genomic_DNA"/>
</dbReference>
<feature type="compositionally biased region" description="Polar residues" evidence="1">
    <location>
        <begin position="435"/>
        <end position="458"/>
    </location>
</feature>
<name>A0A9W4NHJ7_9EURO</name>
<sequence length="1213" mass="134870">MERTTGSRKMLLGSLWALETPGIEEFKAILSEEFPNASFEVTYTQQGHSLVATGQLRRHDEERITDLLDSFIEKHRSADVFQVPRVYELSKLPDFNLKGSSPPATMPIPPTKLPESGQPVLVEMVKPEKIAPDGSYYENWLPSKNHLYPLSPSSLCLVPSIWLPDGTPVKLITVEGENGFRISGVTAEHVRRSIQRLKSLHECLDLIALPPQNLILHVPKHQHEVFRIMPYVTISPTAVFRILSDPPNARSLTSLMRLVVCKLHPDLNVCQPLVNIRKPPKVERKPGAVTSQDWRGIKFPRIDTKDSYDVSEIDKHFAPKVDVSSKEEAAKPSNLSTDKAQEGETSIPENDTTGHPLENPVAKTRIILLPTGEAIDPVSKAIIPREDLHSGDQTLGMGPDRVEADASCSLPKVPTTPIPSAGSHVSKPQAKPANRSETVAGSSNPPTQTERNMGPTSLTVEEIKEKIRSTWLNTAVTTAKSPSTPIRSGEPKATSVPVSGKLIDLDDPEVTTGDEPQSDSRHYHSHELLALRPDVPEDTKANSQDHNAKQRESMLYRIEKREKYWQRSAESCGSTPTRERESSAEPDSPTPSRLQPGWKRAHIRAIIDRSSRSSPTPISGADDHHDLNTHRSTVIPQSSASPDISGGKEPAEENQGGTLPSTSLKDHAKGLMQYLQDTIQKEHVPGAHLANLGTPQLVPVVSTQADLVELLIPDSPDHKSTIASTRAGEKDSATDQEQKNVPFLHPDLLDLSFEELVFTGHTEVPQPGGSKLTGGSEPACNEQMKSDEETLTRELTMYHQRPAGDHLWEDLSGGQDLTESVRGLYDSIRLILKTVQRFPGPLGLEVELGLVSVMELSTSQKGKEMTFNDVNELFFSKHSLQPPRTGFFNRLTTSPSDIDYLVALKVDQKPIFEQKAVQGGIRYNFHCHTSDGLDFVLIFNQHGQMIPRYAIVSLGNVSMSFPSQVWDASASVKGFTGFYLDSEPGLREAADKMKNSLWVDPESEQLQMLIRPPPEEIMTIDKVVMERRTSHRWLSKKSKDIFLRMTESQVLEMTPSILDPNILVIKSIPYEEMIQQCKYWWQVSIHNPVIDKALRENFKGKSQAPGDPTKTWTPVDLLGEDAKLFDPFIELDPLGTKVEHSGIISMFELAKIVVQNIDAIGYHNRGPASHLKQDPEFWGTGNMKGVPQTEVARHTEIVKWKPPQKVAAKKHKW</sequence>
<feature type="compositionally biased region" description="Basic and acidic residues" evidence="1">
    <location>
        <begin position="321"/>
        <end position="330"/>
    </location>
</feature>
<evidence type="ECO:0000313" key="3">
    <source>
        <dbReference type="Proteomes" id="UP001152592"/>
    </source>
</evidence>
<feature type="compositionally biased region" description="Polar residues" evidence="1">
    <location>
        <begin position="333"/>
        <end position="353"/>
    </location>
</feature>
<dbReference type="AlphaFoldDB" id="A0A9W4NHJ7"/>
<dbReference type="Proteomes" id="UP001152592">
    <property type="component" value="Unassembled WGS sequence"/>
</dbReference>
<feature type="compositionally biased region" description="Polar residues" evidence="1">
    <location>
        <begin position="630"/>
        <end position="642"/>
    </location>
</feature>
<comment type="caution">
    <text evidence="2">The sequence shown here is derived from an EMBL/GenBank/DDBJ whole genome shotgun (WGS) entry which is preliminary data.</text>
</comment>
<dbReference type="OrthoDB" id="3565477at2759"/>
<feature type="compositionally biased region" description="Basic and acidic residues" evidence="1">
    <location>
        <begin position="727"/>
        <end position="738"/>
    </location>
</feature>
<protein>
    <submittedName>
        <fullName evidence="2">Uncharacterized protein</fullName>
    </submittedName>
</protein>
<feature type="region of interest" description="Disordered" evidence="1">
    <location>
        <begin position="474"/>
        <end position="553"/>
    </location>
</feature>
<organism evidence="2 3">
    <name type="scientific">Penicillium salamii</name>
    <dbReference type="NCBI Taxonomy" id="1612424"/>
    <lineage>
        <taxon>Eukaryota</taxon>
        <taxon>Fungi</taxon>
        <taxon>Dikarya</taxon>
        <taxon>Ascomycota</taxon>
        <taxon>Pezizomycotina</taxon>
        <taxon>Eurotiomycetes</taxon>
        <taxon>Eurotiomycetidae</taxon>
        <taxon>Eurotiales</taxon>
        <taxon>Aspergillaceae</taxon>
        <taxon>Penicillium</taxon>
    </lineage>
</organism>
<gene>
    <name evidence="2" type="ORF">PSALAMII_LOCUS4605</name>
</gene>
<evidence type="ECO:0000256" key="1">
    <source>
        <dbReference type="SAM" id="MobiDB-lite"/>
    </source>
</evidence>
<proteinExistence type="predicted"/>
<feature type="compositionally biased region" description="Basic and acidic residues" evidence="1">
    <location>
        <begin position="518"/>
        <end position="540"/>
    </location>
</feature>
<feature type="region of interest" description="Disordered" evidence="1">
    <location>
        <begin position="389"/>
        <end position="458"/>
    </location>
</feature>